<dbReference type="InterPro" id="IPR010657">
    <property type="entry name" value="ImpA_N"/>
</dbReference>
<dbReference type="PANTHER" id="PTHR37951">
    <property type="entry name" value="CYTOPLASMIC PROTEIN-RELATED"/>
    <property type="match status" value="1"/>
</dbReference>
<gene>
    <name evidence="3" type="primary">tssA</name>
    <name evidence="3" type="ORF">KDA27_17385</name>
</gene>
<feature type="region of interest" description="Disordered" evidence="1">
    <location>
        <begin position="251"/>
        <end position="277"/>
    </location>
</feature>
<dbReference type="PANTHER" id="PTHR37951:SF1">
    <property type="entry name" value="TYPE VI SECRETION SYSTEM COMPONENT TSSA1"/>
    <property type="match status" value="1"/>
</dbReference>
<dbReference type="Proteomes" id="UP000739538">
    <property type="component" value="Unassembled WGS sequence"/>
</dbReference>
<protein>
    <submittedName>
        <fullName evidence="3">Type VI secretion system protein TssA</fullName>
    </submittedName>
</protein>
<organism evidence="3 4">
    <name type="scientific">Eiseniibacteriota bacterium</name>
    <dbReference type="NCBI Taxonomy" id="2212470"/>
    <lineage>
        <taxon>Bacteria</taxon>
        <taxon>Candidatus Eiseniibacteriota</taxon>
    </lineage>
</organism>
<evidence type="ECO:0000313" key="3">
    <source>
        <dbReference type="EMBL" id="MCA9757582.1"/>
    </source>
</evidence>
<evidence type="ECO:0000256" key="1">
    <source>
        <dbReference type="SAM" id="MobiDB-lite"/>
    </source>
</evidence>
<dbReference type="NCBIfam" id="TIGR03363">
    <property type="entry name" value="VI_chp_8"/>
    <property type="match status" value="1"/>
</dbReference>
<dbReference type="InterPro" id="IPR017740">
    <property type="entry name" value="TssA-like"/>
</dbReference>
<reference evidence="3" key="2">
    <citation type="journal article" date="2021" name="Microbiome">
        <title>Successional dynamics and alternative stable states in a saline activated sludge microbial community over 9 years.</title>
        <authorList>
            <person name="Wang Y."/>
            <person name="Ye J."/>
            <person name="Ju F."/>
            <person name="Liu L."/>
            <person name="Boyd J.A."/>
            <person name="Deng Y."/>
            <person name="Parks D.H."/>
            <person name="Jiang X."/>
            <person name="Yin X."/>
            <person name="Woodcroft B.J."/>
            <person name="Tyson G.W."/>
            <person name="Hugenholtz P."/>
            <person name="Polz M.F."/>
            <person name="Zhang T."/>
        </authorList>
    </citation>
    <scope>NUCLEOTIDE SEQUENCE</scope>
    <source>
        <strain evidence="3">HKST-UBA02</strain>
    </source>
</reference>
<dbReference type="EMBL" id="JAGQHS010000107">
    <property type="protein sequence ID" value="MCA9757582.1"/>
    <property type="molecule type" value="Genomic_DNA"/>
</dbReference>
<comment type="caution">
    <text evidence="3">The sequence shown here is derived from an EMBL/GenBank/DDBJ whole genome shotgun (WGS) entry which is preliminary data.</text>
</comment>
<evidence type="ECO:0000313" key="4">
    <source>
        <dbReference type="Proteomes" id="UP000739538"/>
    </source>
</evidence>
<feature type="domain" description="ImpA N-terminal" evidence="2">
    <location>
        <begin position="10"/>
        <end position="133"/>
    </location>
</feature>
<name>A0A956SED1_UNCEI</name>
<proteinExistence type="predicted"/>
<dbReference type="Pfam" id="PF06812">
    <property type="entry name" value="ImpA_N"/>
    <property type="match status" value="1"/>
</dbReference>
<evidence type="ECO:0000259" key="2">
    <source>
        <dbReference type="Pfam" id="PF06812"/>
    </source>
</evidence>
<dbReference type="AlphaFoldDB" id="A0A956SED1"/>
<sequence length="348" mass="37885">MASFDLDALLAEISPESPCGDNLEYDAAFQEMERASQGRAEQQFGDTIVPAEEPDWKEVRKKAVDVLSRSRDLRAAVHLTSSLLHLEGLTGFRDGLSLVRGLLLQFWPSVHPQLDPDDDNDPTFRVNTLSTLCDYSSTLESIKKAPLVQSRTLGRFGYRDIEIATGDYPRPEEGAVAEMPTIEAAFLDGELEEIQATADAVREAKEMAVEIDRYLTETLGTSQAPDMSGLPKTLSLLSTVLDAQLARRGVGEVDEEVGEGAGGEGGGAKPGKQLTGEVRTPEDVIRAIDKIIDYYNRNEPSSPVPLLLMRAKRLVSKSFMEILADLAPGGMPEAETIRGVDTTVSDGY</sequence>
<accession>A0A956SED1</accession>
<feature type="compositionally biased region" description="Gly residues" evidence="1">
    <location>
        <begin position="259"/>
        <end position="269"/>
    </location>
</feature>
<reference evidence="3" key="1">
    <citation type="submission" date="2020-04" db="EMBL/GenBank/DDBJ databases">
        <authorList>
            <person name="Zhang T."/>
        </authorList>
    </citation>
    <scope>NUCLEOTIDE SEQUENCE</scope>
    <source>
        <strain evidence="3">HKST-UBA02</strain>
    </source>
</reference>